<protein>
    <submittedName>
        <fullName evidence="4">HD domain-containing protein</fullName>
    </submittedName>
</protein>
<keyword evidence="2" id="KW-0540">Nuclease</keyword>
<dbReference type="CDD" id="cd00077">
    <property type="entry name" value="HDc"/>
    <property type="match status" value="1"/>
</dbReference>
<dbReference type="Pfam" id="PF01966">
    <property type="entry name" value="HD"/>
    <property type="match status" value="1"/>
</dbReference>
<evidence type="ECO:0000259" key="3">
    <source>
        <dbReference type="PROSITE" id="PS51831"/>
    </source>
</evidence>
<keyword evidence="5" id="KW-1185">Reference proteome</keyword>
<dbReference type="SMART" id="SM00471">
    <property type="entry name" value="HDc"/>
    <property type="match status" value="1"/>
</dbReference>
<accession>A0A7X6N390</accession>
<dbReference type="GO" id="GO:0031125">
    <property type="term" value="P:rRNA 3'-end processing"/>
    <property type="evidence" value="ECO:0007669"/>
    <property type="project" value="TreeGrafter"/>
</dbReference>
<evidence type="ECO:0000256" key="1">
    <source>
        <dbReference type="ARBA" id="ARBA00022801"/>
    </source>
</evidence>
<reference evidence="4 5" key="1">
    <citation type="submission" date="2020-04" db="EMBL/GenBank/DDBJ databases">
        <title>MicrobeNet Type strains.</title>
        <authorList>
            <person name="Nicholson A.C."/>
        </authorList>
    </citation>
    <scope>NUCLEOTIDE SEQUENCE [LARGE SCALE GENOMIC DNA]</scope>
    <source>
        <strain evidence="4 5">CCUG 61472</strain>
    </source>
</reference>
<dbReference type="Proteomes" id="UP000549765">
    <property type="component" value="Unassembled WGS sequence"/>
</dbReference>
<dbReference type="EMBL" id="JAAXPN010000007">
    <property type="protein sequence ID" value="NKZ24487.1"/>
    <property type="molecule type" value="Genomic_DNA"/>
</dbReference>
<feature type="domain" description="HD" evidence="3">
    <location>
        <begin position="161"/>
        <end position="282"/>
    </location>
</feature>
<evidence type="ECO:0000313" key="4">
    <source>
        <dbReference type="EMBL" id="NKZ24487.1"/>
    </source>
</evidence>
<gene>
    <name evidence="4" type="ORF">HF964_06720</name>
</gene>
<organism evidence="4 5">
    <name type="scientific">Periweissella fabalis</name>
    <dbReference type="NCBI Taxonomy" id="1070421"/>
    <lineage>
        <taxon>Bacteria</taxon>
        <taxon>Bacillati</taxon>
        <taxon>Bacillota</taxon>
        <taxon>Bacilli</taxon>
        <taxon>Lactobacillales</taxon>
        <taxon>Lactobacillaceae</taxon>
        <taxon>Periweissella</taxon>
    </lineage>
</organism>
<dbReference type="Gene3D" id="1.10.3210.10">
    <property type="entry name" value="Hypothetical protein af1432"/>
    <property type="match status" value="1"/>
</dbReference>
<name>A0A7X6N390_9LACO</name>
<dbReference type="PANTHER" id="PTHR37294:SF1">
    <property type="entry name" value="3'-5' EXORIBONUCLEASE YHAM"/>
    <property type="match status" value="1"/>
</dbReference>
<evidence type="ECO:0000313" key="5">
    <source>
        <dbReference type="Proteomes" id="UP000549765"/>
    </source>
</evidence>
<keyword evidence="1" id="KW-0378">Hydrolase</keyword>
<dbReference type="GO" id="GO:0004527">
    <property type="term" value="F:exonuclease activity"/>
    <property type="evidence" value="ECO:0007669"/>
    <property type="project" value="UniProtKB-KW"/>
</dbReference>
<dbReference type="RefSeq" id="WP_168722284.1">
    <property type="nucleotide sequence ID" value="NZ_JAAXPN010000007.1"/>
</dbReference>
<dbReference type="InterPro" id="IPR003607">
    <property type="entry name" value="HD/PDEase_dom"/>
</dbReference>
<dbReference type="InterPro" id="IPR006674">
    <property type="entry name" value="HD_domain"/>
</dbReference>
<dbReference type="AlphaFoldDB" id="A0A7X6N390"/>
<dbReference type="SUPFAM" id="SSF109604">
    <property type="entry name" value="HD-domain/PDEase-like"/>
    <property type="match status" value="1"/>
</dbReference>
<proteinExistence type="predicted"/>
<dbReference type="PROSITE" id="PS51831">
    <property type="entry name" value="HD"/>
    <property type="match status" value="1"/>
</dbReference>
<comment type="caution">
    <text evidence="4">The sequence shown here is derived from an EMBL/GenBank/DDBJ whole genome shotgun (WGS) entry which is preliminary data.</text>
</comment>
<evidence type="ECO:0000256" key="2">
    <source>
        <dbReference type="ARBA" id="ARBA00022839"/>
    </source>
</evidence>
<dbReference type="InterPro" id="IPR050798">
    <property type="entry name" value="YhaM_exoribonuc/phosphodiest"/>
</dbReference>
<dbReference type="CDD" id="cd04492">
    <property type="entry name" value="YhaM_OBF_like"/>
    <property type="match status" value="1"/>
</dbReference>
<sequence>MSDKLLHDFKLNEQINIPALIKQVVVRTAKTGKEYLAIVFEDKSGEMEGMYWGVTPDEIKVFVPGVIVQLHATLQIYQGKSQLKITNLKRLSTDAEFKPSDFVAAAPIRRQQMEEEINQILFSITNPEWNRIVRYLLQKYHEQFYNYPAAKKNHHAYTGGLAYHTLSIIHLAQRIGPMYPQINQGLLLAGAILHDIGKTVELSGPIGTLYTVPGNLIGHIAIADAEIVLAAHELHLDENSESILVLRHVVLAHHGLLEYGSPVKPALLEAEVLHQLDELDASIEMFTHAANQTEPGKFSDRIYALDNRMIFHPHDLE</sequence>
<dbReference type="PANTHER" id="PTHR37294">
    <property type="entry name" value="3'-5' EXORIBONUCLEASE YHAM"/>
    <property type="match status" value="1"/>
</dbReference>
<keyword evidence="2" id="KW-0269">Exonuclease</keyword>
<dbReference type="FunFam" id="1.10.3210.10:FF:000008">
    <property type="entry name" value="3'-5' exoribonuclease YhaM"/>
    <property type="match status" value="1"/>
</dbReference>